<dbReference type="Gene3D" id="3.90.1170.50">
    <property type="entry name" value="Aldehyde oxidase/xanthine dehydrogenase, a/b hammerhead"/>
    <property type="match status" value="1"/>
</dbReference>
<dbReference type="GO" id="GO:0005506">
    <property type="term" value="F:iron ion binding"/>
    <property type="evidence" value="ECO:0007669"/>
    <property type="project" value="InterPro"/>
</dbReference>
<protein>
    <submittedName>
        <fullName evidence="7">Molybdopterin-dependent oxidoreductase</fullName>
    </submittedName>
</protein>
<evidence type="ECO:0000256" key="4">
    <source>
        <dbReference type="ARBA" id="ARBA00023002"/>
    </source>
</evidence>
<proteinExistence type="inferred from homology"/>
<dbReference type="InterPro" id="IPR002888">
    <property type="entry name" value="2Fe-2S-bd"/>
</dbReference>
<dbReference type="InterPro" id="IPR012675">
    <property type="entry name" value="Beta-grasp_dom_sf"/>
</dbReference>
<dbReference type="InterPro" id="IPR037165">
    <property type="entry name" value="AldOxase/xan_DH_Mopterin-bd_sf"/>
</dbReference>
<dbReference type="Gene3D" id="3.30.365.10">
    <property type="entry name" value="Aldehyde oxidase/xanthine dehydrogenase, molybdopterin binding domain"/>
    <property type="match status" value="4"/>
</dbReference>
<dbReference type="InterPro" id="IPR046867">
    <property type="entry name" value="AldOxase/xan_DH_MoCoBD2"/>
</dbReference>
<evidence type="ECO:0000259" key="6">
    <source>
        <dbReference type="PROSITE" id="PS51085"/>
    </source>
</evidence>
<dbReference type="Pfam" id="PF20256">
    <property type="entry name" value="MoCoBD_2"/>
    <property type="match status" value="1"/>
</dbReference>
<reference evidence="7" key="1">
    <citation type="submission" date="2024-05" db="EMBL/GenBank/DDBJ databases">
        <authorList>
            <person name="Bunk B."/>
            <person name="Swiderski J."/>
            <person name="Sproer C."/>
            <person name="Thiel V."/>
        </authorList>
    </citation>
    <scope>NUCLEOTIDE SEQUENCE</scope>
    <source>
        <strain evidence="7">DSM 17735</strain>
    </source>
</reference>
<name>A0AAU7LVG6_9BURK</name>
<evidence type="ECO:0000256" key="1">
    <source>
        <dbReference type="ARBA" id="ARBA00006849"/>
    </source>
</evidence>
<dbReference type="Pfam" id="PF00111">
    <property type="entry name" value="Fer2"/>
    <property type="match status" value="1"/>
</dbReference>
<dbReference type="Pfam" id="PF02738">
    <property type="entry name" value="MoCoBD_1"/>
    <property type="match status" value="1"/>
</dbReference>
<evidence type="ECO:0000313" key="7">
    <source>
        <dbReference type="EMBL" id="XBP71587.1"/>
    </source>
</evidence>
<dbReference type="AlphaFoldDB" id="A0AAU7LVG6"/>
<dbReference type="EMBL" id="CP157675">
    <property type="protein sequence ID" value="XBP71587.1"/>
    <property type="molecule type" value="Genomic_DNA"/>
</dbReference>
<dbReference type="InterPro" id="IPR036856">
    <property type="entry name" value="Ald_Oxase/Xan_DH_a/b_sf"/>
</dbReference>
<evidence type="ECO:0000256" key="5">
    <source>
        <dbReference type="ARBA" id="ARBA00023004"/>
    </source>
</evidence>
<dbReference type="RefSeq" id="WP_349280952.1">
    <property type="nucleotide sequence ID" value="NZ_CBCSCU010000042.1"/>
</dbReference>
<dbReference type="GO" id="GO:0051537">
    <property type="term" value="F:2 iron, 2 sulfur cluster binding"/>
    <property type="evidence" value="ECO:0007669"/>
    <property type="project" value="InterPro"/>
</dbReference>
<keyword evidence="3" id="KW-0479">Metal-binding</keyword>
<dbReference type="SUPFAM" id="SSF47741">
    <property type="entry name" value="CO dehydrogenase ISP C-domain like"/>
    <property type="match status" value="1"/>
</dbReference>
<dbReference type="InterPro" id="IPR000674">
    <property type="entry name" value="Ald_Oxase/Xan_DH_a/b"/>
</dbReference>
<dbReference type="SUPFAM" id="SSF56003">
    <property type="entry name" value="Molybdenum cofactor-binding domain"/>
    <property type="match status" value="1"/>
</dbReference>
<sequence length="921" mass="98861">MFRALPPRPEGRGFTRELMNYHINGKQYDAQPTPGQCLRTFVREQGMTGVKKGCDQGDCGACTVWLDGEPVHSCLMPAFRAEGREVTTIEGLARDGELHPVQQAFLDANAFQCGFCTAGMIMTAATFDDARRADLPRSLKGNLCRCTGYRSIEDAIKGAPCAAQLDVAGQACGASLGNPFGPGIVTGKARYTMDAEHEFAGLLHLKVVRSPHAHARLRSIDRSKALACPGVVAVLTWEDVPKRLFSTATHEDHLVDPDDTYVLDNVTRFVGQRLVAVVAQTEAAAQAGCRLVEIDYEVLPAVFDPVQAMKPGAPVLHDKGTASEGNIFVNIKGEVGSVKDGLAAAHAVHEKTYSTSRVQHVHLETHGSIVWTGDDGRMHVRTSSQAPFIVQQKLAYVFGINAAKLHVFTERVGGGFGGKQEMLSEDLCVLASLKTGLPVKWEFTREEQFIGASTRHQMTTEVKLGATQEGLLTAIDVRVVSNTGAYGSHGSETLAAALGNPLTAYRCANKKADGFAVYTNMMPGGGFRGYGASQTTFAIECAMDELAEQLGIDPFTMRRRNMVKPGDWMESIWKDPSDVNFGSYGLDQCMDIVEKTLATEGGLPVPEGHGWQQGTGIALAMLDCGPPTEHRSGATMVMRADGSYHLAVGSTEMGNGSVTSHRQIAASLLNCRADHIDIINADTDLTPYDTGTFASTGTVVAGKGVALTAAALAENILDYAARHTGTTPGEWKLEEGFVASADRRISLSELHAAGMRDSHRFEAKRKAYLSPRTTAFNVQGIKLAVHGVTGEIRILRSVHAADIGRLINPMQCRGQIDGAIGMGVGWALTEHMVYDDQGKMLNAALRNYHIPAFADAPRSEVFFADTYDTIGPLGAKAQGECAINPVAPAIANALKNATGVRFADLPLTPDRIFDRLAPAHA</sequence>
<dbReference type="PROSITE" id="PS51085">
    <property type="entry name" value="2FE2S_FER_2"/>
    <property type="match status" value="1"/>
</dbReference>
<evidence type="ECO:0000256" key="3">
    <source>
        <dbReference type="ARBA" id="ARBA00022723"/>
    </source>
</evidence>
<gene>
    <name evidence="7" type="ORF">ABLV49_07275</name>
</gene>
<accession>A0AAU7LVG6</accession>
<dbReference type="SUPFAM" id="SSF54292">
    <property type="entry name" value="2Fe-2S ferredoxin-like"/>
    <property type="match status" value="1"/>
</dbReference>
<dbReference type="PROSITE" id="PS00197">
    <property type="entry name" value="2FE2S_FER_1"/>
    <property type="match status" value="1"/>
</dbReference>
<dbReference type="Pfam" id="PF01799">
    <property type="entry name" value="Fer2_2"/>
    <property type="match status" value="1"/>
</dbReference>
<organism evidence="7">
    <name type="scientific">Polaromonas hydrogenivorans</name>
    <dbReference type="NCBI Taxonomy" id="335476"/>
    <lineage>
        <taxon>Bacteria</taxon>
        <taxon>Pseudomonadati</taxon>
        <taxon>Pseudomonadota</taxon>
        <taxon>Betaproteobacteria</taxon>
        <taxon>Burkholderiales</taxon>
        <taxon>Comamonadaceae</taxon>
        <taxon>Polaromonas</taxon>
    </lineage>
</organism>
<keyword evidence="5" id="KW-0408">Iron</keyword>
<keyword evidence="4" id="KW-0560">Oxidoreductase</keyword>
<dbReference type="InterPro" id="IPR016208">
    <property type="entry name" value="Ald_Oxase/xanthine_DH-like"/>
</dbReference>
<dbReference type="Pfam" id="PF01315">
    <property type="entry name" value="Ald_Xan_dh_C"/>
    <property type="match status" value="1"/>
</dbReference>
<keyword evidence="2" id="KW-0500">Molybdenum</keyword>
<dbReference type="Gene3D" id="3.10.20.30">
    <property type="match status" value="1"/>
</dbReference>
<dbReference type="CDD" id="cd00207">
    <property type="entry name" value="fer2"/>
    <property type="match status" value="1"/>
</dbReference>
<dbReference type="PANTHER" id="PTHR11908">
    <property type="entry name" value="XANTHINE DEHYDROGENASE"/>
    <property type="match status" value="1"/>
</dbReference>
<dbReference type="SMART" id="SM01008">
    <property type="entry name" value="Ald_Xan_dh_C"/>
    <property type="match status" value="1"/>
</dbReference>
<dbReference type="InterPro" id="IPR008274">
    <property type="entry name" value="AldOxase/xan_DH_MoCoBD1"/>
</dbReference>
<dbReference type="InterPro" id="IPR006058">
    <property type="entry name" value="2Fe2S_fd_BS"/>
</dbReference>
<comment type="similarity">
    <text evidence="1">Belongs to the xanthine dehydrogenase family.</text>
</comment>
<dbReference type="PANTHER" id="PTHR11908:SF132">
    <property type="entry name" value="ALDEHYDE OXIDASE 1-RELATED"/>
    <property type="match status" value="1"/>
</dbReference>
<dbReference type="InterPro" id="IPR036884">
    <property type="entry name" value="2Fe-2S-bd_dom_sf"/>
</dbReference>
<dbReference type="SUPFAM" id="SSF54665">
    <property type="entry name" value="CO dehydrogenase molybdoprotein N-domain-like"/>
    <property type="match status" value="1"/>
</dbReference>
<dbReference type="Gene3D" id="1.10.150.120">
    <property type="entry name" value="[2Fe-2S]-binding domain"/>
    <property type="match status" value="1"/>
</dbReference>
<feature type="domain" description="2Fe-2S ferredoxin-type" evidence="6">
    <location>
        <begin position="17"/>
        <end position="92"/>
    </location>
</feature>
<dbReference type="GO" id="GO:0016491">
    <property type="term" value="F:oxidoreductase activity"/>
    <property type="evidence" value="ECO:0007669"/>
    <property type="project" value="UniProtKB-KW"/>
</dbReference>
<dbReference type="InterPro" id="IPR036010">
    <property type="entry name" value="2Fe-2S_ferredoxin-like_sf"/>
</dbReference>
<dbReference type="InterPro" id="IPR001041">
    <property type="entry name" value="2Fe-2S_ferredoxin-type"/>
</dbReference>
<evidence type="ECO:0000256" key="2">
    <source>
        <dbReference type="ARBA" id="ARBA00022505"/>
    </source>
</evidence>